<dbReference type="RefSeq" id="WP_093394860.1">
    <property type="nucleotide sequence ID" value="NZ_FOUU01000004.1"/>
</dbReference>
<keyword evidence="3" id="KW-1185">Reference proteome</keyword>
<dbReference type="EMBL" id="FOUU01000004">
    <property type="protein sequence ID" value="SFM82292.1"/>
    <property type="molecule type" value="Genomic_DNA"/>
</dbReference>
<evidence type="ECO:0000256" key="1">
    <source>
        <dbReference type="SAM" id="Phobius"/>
    </source>
</evidence>
<keyword evidence="1" id="KW-1133">Transmembrane helix</keyword>
<evidence type="ECO:0000313" key="2">
    <source>
        <dbReference type="EMBL" id="SFM82292.1"/>
    </source>
</evidence>
<organism evidence="2 3">
    <name type="scientific">Thermodesulforhabdus norvegica</name>
    <dbReference type="NCBI Taxonomy" id="39841"/>
    <lineage>
        <taxon>Bacteria</taxon>
        <taxon>Pseudomonadati</taxon>
        <taxon>Thermodesulfobacteriota</taxon>
        <taxon>Syntrophobacteria</taxon>
        <taxon>Syntrophobacterales</taxon>
        <taxon>Thermodesulforhabdaceae</taxon>
        <taxon>Thermodesulforhabdus</taxon>
    </lineage>
</organism>
<gene>
    <name evidence="2" type="ORF">SAMN05660836_01619</name>
</gene>
<evidence type="ECO:0008006" key="4">
    <source>
        <dbReference type="Google" id="ProtNLM"/>
    </source>
</evidence>
<protein>
    <recommendedName>
        <fullName evidence="4">Type 4 fimbrial biogenesis protein PilX N-terminal domain-containing protein</fullName>
    </recommendedName>
</protein>
<dbReference type="Proteomes" id="UP000199611">
    <property type="component" value="Unassembled WGS sequence"/>
</dbReference>
<dbReference type="AlphaFoldDB" id="A0A1I4TZV8"/>
<feature type="transmembrane region" description="Helical" evidence="1">
    <location>
        <begin position="20"/>
        <end position="39"/>
    </location>
</feature>
<name>A0A1I4TZV8_9BACT</name>
<keyword evidence="1" id="KW-0472">Membrane</keyword>
<dbReference type="STRING" id="39841.SAMN05660836_01619"/>
<proteinExistence type="predicted"/>
<accession>A0A1I4TZV8</accession>
<sequence length="159" mass="17206">MKIKNTAFPHRGLSDQKGSVLLLVLLITLVSIGVALWVAHDVSMDIKGSGAQYEFAKYFYAAEAGTRWAVANFLPPVEEANDGEKKATDVAVPFGTESISVDVEVTNLGFTTLCNGDDRCCYKFEVAASGPYGVLVKVMALRSVPNPDQSERARQVCVM</sequence>
<keyword evidence="1" id="KW-0812">Transmembrane</keyword>
<reference evidence="2 3" key="1">
    <citation type="submission" date="2016-10" db="EMBL/GenBank/DDBJ databases">
        <authorList>
            <person name="de Groot N.N."/>
        </authorList>
    </citation>
    <scope>NUCLEOTIDE SEQUENCE [LARGE SCALE GENOMIC DNA]</scope>
    <source>
        <strain evidence="2 3">DSM 9990</strain>
    </source>
</reference>
<evidence type="ECO:0000313" key="3">
    <source>
        <dbReference type="Proteomes" id="UP000199611"/>
    </source>
</evidence>